<dbReference type="EMBL" id="JBHMBK010000001">
    <property type="protein sequence ID" value="MFB9682784.1"/>
    <property type="molecule type" value="Genomic_DNA"/>
</dbReference>
<evidence type="ECO:0000256" key="1">
    <source>
        <dbReference type="SAM" id="MobiDB-lite"/>
    </source>
</evidence>
<organism evidence="2 3">
    <name type="scientific">Amycolatopsis plumensis</name>
    <dbReference type="NCBI Taxonomy" id="236508"/>
    <lineage>
        <taxon>Bacteria</taxon>
        <taxon>Bacillati</taxon>
        <taxon>Actinomycetota</taxon>
        <taxon>Actinomycetes</taxon>
        <taxon>Pseudonocardiales</taxon>
        <taxon>Pseudonocardiaceae</taxon>
        <taxon>Amycolatopsis</taxon>
    </lineage>
</organism>
<evidence type="ECO:0008006" key="4">
    <source>
        <dbReference type="Google" id="ProtNLM"/>
    </source>
</evidence>
<evidence type="ECO:0000313" key="3">
    <source>
        <dbReference type="Proteomes" id="UP001589535"/>
    </source>
</evidence>
<name>A0ABV5TUJ5_9PSEU</name>
<proteinExistence type="predicted"/>
<gene>
    <name evidence="2" type="ORF">ACFFTO_01210</name>
</gene>
<reference evidence="2 3" key="1">
    <citation type="submission" date="2024-09" db="EMBL/GenBank/DDBJ databases">
        <authorList>
            <person name="Sun Q."/>
            <person name="Mori K."/>
        </authorList>
    </citation>
    <scope>NUCLEOTIDE SEQUENCE [LARGE SCALE GENOMIC DNA]</scope>
    <source>
        <strain evidence="2 3">JCM 13852</strain>
    </source>
</reference>
<dbReference type="RefSeq" id="WP_378188777.1">
    <property type="nucleotide sequence ID" value="NZ_JBHMBK010000001.1"/>
</dbReference>
<evidence type="ECO:0000313" key="2">
    <source>
        <dbReference type="EMBL" id="MFB9682784.1"/>
    </source>
</evidence>
<sequence>MTEADRPKQAFFGFQSEDSSRPAWPRPGRPESRLPTLEPGTGCVTIIPPGNRRRWSAAWAADQTAEHVDWFDAETFRAVAIWATSKAPVIYLRESTGELTHLPLPLVDLD</sequence>
<dbReference type="Proteomes" id="UP001589535">
    <property type="component" value="Unassembled WGS sequence"/>
</dbReference>
<protein>
    <recommendedName>
        <fullName evidence="4">S9 family peptidase</fullName>
    </recommendedName>
</protein>
<accession>A0ABV5TUJ5</accession>
<comment type="caution">
    <text evidence="2">The sequence shown here is derived from an EMBL/GenBank/DDBJ whole genome shotgun (WGS) entry which is preliminary data.</text>
</comment>
<keyword evidence="3" id="KW-1185">Reference proteome</keyword>
<feature type="region of interest" description="Disordered" evidence="1">
    <location>
        <begin position="1"/>
        <end position="42"/>
    </location>
</feature>